<evidence type="ECO:0000259" key="4">
    <source>
        <dbReference type="SMART" id="SM00382"/>
    </source>
</evidence>
<keyword evidence="3" id="KW-0067">ATP-binding</keyword>
<dbReference type="PANTHER" id="PTHR23073">
    <property type="entry name" value="26S PROTEASOME REGULATORY SUBUNIT"/>
    <property type="match status" value="1"/>
</dbReference>
<sequence length="855" mass="92107">MKDGPQDPFDAIGQRLALDPNVTLASEAPVSVEQAVVMIWEQPEIAVILIIGQESAIPAIASAIRAARSDVHMLAVSIETGITNLSMRNLSFDQLRRIIHMLARPAAPANEGRVLRFHLRTEPNDAEQAEEAAPAAYHPAPLAVEVDGRIAGLIDQSLDWVEAATRVLLDVWSPRKDEAPGFVPGLELMERLLEGFVSLFGEAPERPEKLFRKLVASLRAPENAQAPLAILFRKIDDDQQALKFLLLAGASDFDIRFHRLFGTLHDDLSRRYPSVGLACAIIAAGIRKTTPASIRGAFALNDPLRRLGIVPRAGPATLAGDMPLRLPPALADWLVTGDSDALLGAEIRRLYRPAPEDAAALLSADRKRRIRAAVRHALIGRDLVSAIFLTGSSPGWTVVEAAAIADKPLVLAPPASPFAPEMLAETLAELASAARLAGWTLIFDLGGKSPESDALWSALNATWPQFAQPPYLIATNATERLAGMAESHIVSADLPVVTRHDRQEVIANALSSHNVEDDALAEHIADAFPIALDRIPQAIALAQTLAAANGRPSRPEADDWLGGFRRMAGARLPSLARRVEPAPRVAGAPPAIEAVVLPAIQRGQLRELVSHVRHTREVLEDWGFADLTDGRGVAALFSGESGTGKTTAAHAVATELGADLYVIELAQVVSKYIGETEKNLDLIFGDAQDAGAVLLFDEADALFGKRSSITDAHDRYANIEVAYLLQRIQRFTGLAILTSNHAESIDAAFTRRLRFKVEFPRPSAGDRLLIWEQSIPVPLRARPLALRPLALALDVTGGVIRQMALHAAMLAAEADRLILMEDVLAGARSQLVRLGRFADLARVDAVEAACGREAA</sequence>
<evidence type="ECO:0000313" key="6">
    <source>
        <dbReference type="Proteomes" id="UP000077262"/>
    </source>
</evidence>
<dbReference type="Pfam" id="PF00004">
    <property type="entry name" value="AAA"/>
    <property type="match status" value="1"/>
</dbReference>
<dbReference type="GO" id="GO:0016887">
    <property type="term" value="F:ATP hydrolysis activity"/>
    <property type="evidence" value="ECO:0007669"/>
    <property type="project" value="InterPro"/>
</dbReference>
<accession>A0A177JZM0</accession>
<feature type="domain" description="AAA+ ATPase" evidence="4">
    <location>
        <begin position="631"/>
        <end position="763"/>
    </location>
</feature>
<dbReference type="InterPro" id="IPR027417">
    <property type="entry name" value="P-loop_NTPase"/>
</dbReference>
<comment type="caution">
    <text evidence="5">The sequence shown here is derived from an EMBL/GenBank/DDBJ whole genome shotgun (WGS) entry which is preliminary data.</text>
</comment>
<dbReference type="GO" id="GO:0005524">
    <property type="term" value="F:ATP binding"/>
    <property type="evidence" value="ECO:0007669"/>
    <property type="project" value="UniProtKB-KW"/>
</dbReference>
<keyword evidence="2" id="KW-0547">Nucleotide-binding</keyword>
<protein>
    <recommendedName>
        <fullName evidence="4">AAA+ ATPase domain-containing protein</fullName>
    </recommendedName>
</protein>
<dbReference type="Gene3D" id="3.40.50.300">
    <property type="entry name" value="P-loop containing nucleotide triphosphate hydrolases"/>
    <property type="match status" value="1"/>
</dbReference>
<proteinExistence type="inferred from homology"/>
<evidence type="ECO:0000256" key="1">
    <source>
        <dbReference type="ARBA" id="ARBA00006914"/>
    </source>
</evidence>
<evidence type="ECO:0000256" key="2">
    <source>
        <dbReference type="ARBA" id="ARBA00022741"/>
    </source>
</evidence>
<dbReference type="AlphaFoldDB" id="A0A177JZM0"/>
<reference evidence="5 6" key="1">
    <citation type="submission" date="2016-02" db="EMBL/GenBank/DDBJ databases">
        <authorList>
            <person name="Wen L."/>
            <person name="He K."/>
            <person name="Yang H."/>
        </authorList>
    </citation>
    <scope>NUCLEOTIDE SEQUENCE [LARGE SCALE GENOMIC DNA]</scope>
    <source>
        <strain evidence="5 6">CD09_2</strain>
    </source>
</reference>
<gene>
    <name evidence="5" type="ORF">AX777_01330</name>
</gene>
<organism evidence="5 6">
    <name type="scientific">Sphingobium yanoikuyae</name>
    <name type="common">Sphingomonas yanoikuyae</name>
    <dbReference type="NCBI Taxonomy" id="13690"/>
    <lineage>
        <taxon>Bacteria</taxon>
        <taxon>Pseudomonadati</taxon>
        <taxon>Pseudomonadota</taxon>
        <taxon>Alphaproteobacteria</taxon>
        <taxon>Sphingomonadales</taxon>
        <taxon>Sphingomonadaceae</taxon>
        <taxon>Sphingobium</taxon>
    </lineage>
</organism>
<comment type="similarity">
    <text evidence="1">Belongs to the AAA ATPase family.</text>
</comment>
<evidence type="ECO:0000313" key="5">
    <source>
        <dbReference type="EMBL" id="OAH46538.1"/>
    </source>
</evidence>
<dbReference type="Proteomes" id="UP000077262">
    <property type="component" value="Unassembled WGS sequence"/>
</dbReference>
<dbReference type="InterPro" id="IPR050221">
    <property type="entry name" value="26S_Proteasome_ATPase"/>
</dbReference>
<dbReference type="InterPro" id="IPR003593">
    <property type="entry name" value="AAA+_ATPase"/>
</dbReference>
<dbReference type="CDD" id="cd19481">
    <property type="entry name" value="RecA-like_protease"/>
    <property type="match status" value="1"/>
</dbReference>
<dbReference type="EMBL" id="LSTR01000020">
    <property type="protein sequence ID" value="OAH46538.1"/>
    <property type="molecule type" value="Genomic_DNA"/>
</dbReference>
<dbReference type="SUPFAM" id="SSF52540">
    <property type="entry name" value="P-loop containing nucleoside triphosphate hydrolases"/>
    <property type="match status" value="1"/>
</dbReference>
<dbReference type="SMART" id="SM00382">
    <property type="entry name" value="AAA"/>
    <property type="match status" value="1"/>
</dbReference>
<name>A0A177JZM0_SPHYA</name>
<evidence type="ECO:0000256" key="3">
    <source>
        <dbReference type="ARBA" id="ARBA00022840"/>
    </source>
</evidence>
<dbReference type="InterPro" id="IPR003959">
    <property type="entry name" value="ATPase_AAA_core"/>
</dbReference>